<feature type="compositionally biased region" description="Low complexity" evidence="7">
    <location>
        <begin position="369"/>
        <end position="381"/>
    </location>
</feature>
<dbReference type="GO" id="GO:0012507">
    <property type="term" value="C:ER to Golgi transport vesicle membrane"/>
    <property type="evidence" value="ECO:0000318"/>
    <property type="project" value="GO_Central"/>
</dbReference>
<keyword evidence="3 6" id="KW-0813">Transport</keyword>
<dbReference type="EnsemblPlants" id="Pp3c12_25260V3.1">
    <property type="protein sequence ID" value="Pp3c12_25260V3.1"/>
    <property type="gene ID" value="Pp3c12_25260"/>
</dbReference>
<evidence type="ECO:0000256" key="3">
    <source>
        <dbReference type="ARBA" id="ARBA00022448"/>
    </source>
</evidence>
<keyword evidence="12" id="KW-1185">Reference proteome</keyword>
<reference evidence="11" key="3">
    <citation type="submission" date="2020-12" db="UniProtKB">
        <authorList>
            <consortium name="EnsemblPlants"/>
        </authorList>
    </citation>
    <scope>IDENTIFICATION</scope>
</reference>
<dbReference type="Gene3D" id="1.25.40.1030">
    <property type="match status" value="1"/>
</dbReference>
<keyword evidence="4 6" id="KW-0256">Endoplasmic reticulum</keyword>
<evidence type="ECO:0000256" key="5">
    <source>
        <dbReference type="ARBA" id="ARBA00022892"/>
    </source>
</evidence>
<feature type="region of interest" description="Disordered" evidence="7">
    <location>
        <begin position="1053"/>
        <end position="1093"/>
    </location>
</feature>
<feature type="region of interest" description="Disordered" evidence="7">
    <location>
        <begin position="291"/>
        <end position="332"/>
    </location>
</feature>
<comment type="similarity">
    <text evidence="2 6">Belongs to the SEC16 family.</text>
</comment>
<dbReference type="InterPro" id="IPR024298">
    <property type="entry name" value="Sec16_Sec23-bd"/>
</dbReference>
<feature type="compositionally biased region" description="Polar residues" evidence="7">
    <location>
        <begin position="358"/>
        <end position="368"/>
    </location>
</feature>
<comment type="subcellular location">
    <subcellularLocation>
        <location evidence="1">Endoplasmic reticulum</location>
    </subcellularLocation>
    <subcellularLocation>
        <location evidence="6">Golgi apparatus membrane</location>
    </subcellularLocation>
</comment>
<evidence type="ECO:0000313" key="11">
    <source>
        <dbReference type="EnsemblPlants" id="Pp3c12_25260V3.1"/>
    </source>
</evidence>
<evidence type="ECO:0000256" key="4">
    <source>
        <dbReference type="ARBA" id="ARBA00022824"/>
    </source>
</evidence>
<reference evidence="10 12" key="2">
    <citation type="journal article" date="2018" name="Plant J.">
        <title>The Physcomitrella patens chromosome-scale assembly reveals moss genome structure and evolution.</title>
        <authorList>
            <person name="Lang D."/>
            <person name="Ullrich K.K."/>
            <person name="Murat F."/>
            <person name="Fuchs J."/>
            <person name="Jenkins J."/>
            <person name="Haas F.B."/>
            <person name="Piednoel M."/>
            <person name="Gundlach H."/>
            <person name="Van Bel M."/>
            <person name="Meyberg R."/>
            <person name="Vives C."/>
            <person name="Morata J."/>
            <person name="Symeonidi A."/>
            <person name="Hiss M."/>
            <person name="Muchero W."/>
            <person name="Kamisugi Y."/>
            <person name="Saleh O."/>
            <person name="Blanc G."/>
            <person name="Decker E.L."/>
            <person name="van Gessel N."/>
            <person name="Grimwood J."/>
            <person name="Hayes R.D."/>
            <person name="Graham S.W."/>
            <person name="Gunter L.E."/>
            <person name="McDaniel S.F."/>
            <person name="Hoernstein S.N.W."/>
            <person name="Larsson A."/>
            <person name="Li F.W."/>
            <person name="Perroud P.F."/>
            <person name="Phillips J."/>
            <person name="Ranjan P."/>
            <person name="Rokshar D.S."/>
            <person name="Rothfels C.J."/>
            <person name="Schneider L."/>
            <person name="Shu S."/>
            <person name="Stevenson D.W."/>
            <person name="Thummler F."/>
            <person name="Tillich M."/>
            <person name="Villarreal Aguilar J.C."/>
            <person name="Widiez T."/>
            <person name="Wong G.K."/>
            <person name="Wymore A."/>
            <person name="Zhang Y."/>
            <person name="Zimmer A.D."/>
            <person name="Quatrano R.S."/>
            <person name="Mayer K.F.X."/>
            <person name="Goodstein D."/>
            <person name="Casacuberta J.M."/>
            <person name="Vandepoele K."/>
            <person name="Reski R."/>
            <person name="Cuming A.C."/>
            <person name="Tuskan G.A."/>
            <person name="Maumus F."/>
            <person name="Salse J."/>
            <person name="Schmutz J."/>
            <person name="Rensing S.A."/>
        </authorList>
    </citation>
    <scope>NUCLEOTIDE SEQUENCE [LARGE SCALE GENOMIC DNA]</scope>
    <source>
        <strain evidence="11 12">cv. Gransden 2004</strain>
    </source>
</reference>
<feature type="compositionally biased region" description="Basic and acidic residues" evidence="7">
    <location>
        <begin position="1072"/>
        <end position="1081"/>
    </location>
</feature>
<feature type="domain" description="Sec16 Sec23-binding" evidence="8">
    <location>
        <begin position="716"/>
        <end position="1001"/>
    </location>
</feature>
<feature type="region of interest" description="Disordered" evidence="7">
    <location>
        <begin position="358"/>
        <end position="393"/>
    </location>
</feature>
<dbReference type="GO" id="GO:0070973">
    <property type="term" value="P:protein localization to endoplasmic reticulum exit site"/>
    <property type="evidence" value="ECO:0000318"/>
    <property type="project" value="GO_Central"/>
</dbReference>
<dbReference type="PANTHER" id="PTHR13402:SF6">
    <property type="entry name" value="SECRETORY 16, ISOFORM I"/>
    <property type="match status" value="1"/>
</dbReference>
<dbReference type="PaxDb" id="3218-PP1S155_13V6.1"/>
<feature type="domain" description="Sec16 central conserved" evidence="9">
    <location>
        <begin position="555"/>
        <end position="653"/>
    </location>
</feature>
<feature type="region of interest" description="Disordered" evidence="7">
    <location>
        <begin position="1479"/>
        <end position="1505"/>
    </location>
</feature>
<dbReference type="GO" id="GO:0015031">
    <property type="term" value="P:protein transport"/>
    <property type="evidence" value="ECO:0007669"/>
    <property type="project" value="UniProtKB-KW"/>
</dbReference>
<keyword evidence="6" id="KW-0333">Golgi apparatus</keyword>
<feature type="compositionally biased region" description="Polar residues" evidence="7">
    <location>
        <begin position="1160"/>
        <end position="1183"/>
    </location>
</feature>
<dbReference type="STRING" id="3218.A0A2K1JS57"/>
<keyword evidence="6" id="KW-0653">Protein transport</keyword>
<feature type="region of interest" description="Disordered" evidence="7">
    <location>
        <begin position="1144"/>
        <end position="1225"/>
    </location>
</feature>
<evidence type="ECO:0000256" key="1">
    <source>
        <dbReference type="ARBA" id="ARBA00004240"/>
    </source>
</evidence>
<keyword evidence="6" id="KW-0472">Membrane</keyword>
<evidence type="ECO:0000313" key="12">
    <source>
        <dbReference type="Proteomes" id="UP000006727"/>
    </source>
</evidence>
<evidence type="ECO:0000256" key="7">
    <source>
        <dbReference type="SAM" id="MobiDB-lite"/>
    </source>
</evidence>
<dbReference type="Proteomes" id="UP000006727">
    <property type="component" value="Chromosome 12"/>
</dbReference>
<dbReference type="GO" id="GO:0000139">
    <property type="term" value="C:Golgi membrane"/>
    <property type="evidence" value="ECO:0007669"/>
    <property type="project" value="UniProtKB-SubCell"/>
</dbReference>
<evidence type="ECO:0000259" key="8">
    <source>
        <dbReference type="Pfam" id="PF12931"/>
    </source>
</evidence>
<dbReference type="InterPro" id="IPR024340">
    <property type="entry name" value="Sec16_CCD"/>
</dbReference>
<organism evidence="10">
    <name type="scientific">Physcomitrium patens</name>
    <name type="common">Spreading-leaved earth moss</name>
    <name type="synonym">Physcomitrella patens</name>
    <dbReference type="NCBI Taxonomy" id="3218"/>
    <lineage>
        <taxon>Eukaryota</taxon>
        <taxon>Viridiplantae</taxon>
        <taxon>Streptophyta</taxon>
        <taxon>Embryophyta</taxon>
        <taxon>Bryophyta</taxon>
        <taxon>Bryophytina</taxon>
        <taxon>Bryopsida</taxon>
        <taxon>Funariidae</taxon>
        <taxon>Funariales</taxon>
        <taxon>Funariaceae</taxon>
        <taxon>Physcomitrium</taxon>
    </lineage>
</organism>
<accession>A0A2K1JS57</accession>
<protein>
    <recommendedName>
        <fullName evidence="6">Protein transport protein sec16</fullName>
    </recommendedName>
</protein>
<dbReference type="GO" id="GO:0016192">
    <property type="term" value="P:vesicle-mediated transport"/>
    <property type="evidence" value="ECO:0007669"/>
    <property type="project" value="UniProtKB-KW"/>
</dbReference>
<dbReference type="EMBL" id="ABEU02000012">
    <property type="protein sequence ID" value="PNR44364.1"/>
    <property type="molecule type" value="Genomic_DNA"/>
</dbReference>
<dbReference type="GO" id="GO:0070971">
    <property type="term" value="C:endoplasmic reticulum exit site"/>
    <property type="evidence" value="ECO:0000318"/>
    <property type="project" value="GO_Central"/>
</dbReference>
<feature type="region of interest" description="Disordered" evidence="7">
    <location>
        <begin position="1398"/>
        <end position="1426"/>
    </location>
</feature>
<evidence type="ECO:0000256" key="6">
    <source>
        <dbReference type="RuleBase" id="RU364101"/>
    </source>
</evidence>
<dbReference type="Pfam" id="PF12931">
    <property type="entry name" value="TPR_Sec16"/>
    <property type="match status" value="1"/>
</dbReference>
<feature type="region of interest" description="Disordered" evidence="7">
    <location>
        <begin position="1006"/>
        <end position="1041"/>
    </location>
</feature>
<feature type="compositionally biased region" description="Polar residues" evidence="7">
    <location>
        <begin position="314"/>
        <end position="329"/>
    </location>
</feature>
<name>A0A2K1JS57_PHYPA</name>
<feature type="region of interest" description="Disordered" evidence="7">
    <location>
        <begin position="788"/>
        <end position="809"/>
    </location>
</feature>
<dbReference type="Pfam" id="PF12932">
    <property type="entry name" value="Sec16"/>
    <property type="match status" value="1"/>
</dbReference>
<evidence type="ECO:0000313" key="10">
    <source>
        <dbReference type="EMBL" id="PNR44364.1"/>
    </source>
</evidence>
<reference evidence="10 12" key="1">
    <citation type="journal article" date="2008" name="Science">
        <title>The Physcomitrella genome reveals evolutionary insights into the conquest of land by plants.</title>
        <authorList>
            <person name="Rensing S."/>
            <person name="Lang D."/>
            <person name="Zimmer A."/>
            <person name="Terry A."/>
            <person name="Salamov A."/>
            <person name="Shapiro H."/>
            <person name="Nishiyama T."/>
            <person name="Perroud P.-F."/>
            <person name="Lindquist E."/>
            <person name="Kamisugi Y."/>
            <person name="Tanahashi T."/>
            <person name="Sakakibara K."/>
            <person name="Fujita T."/>
            <person name="Oishi K."/>
            <person name="Shin-I T."/>
            <person name="Kuroki Y."/>
            <person name="Toyoda A."/>
            <person name="Suzuki Y."/>
            <person name="Hashimoto A."/>
            <person name="Yamaguchi K."/>
            <person name="Sugano A."/>
            <person name="Kohara Y."/>
            <person name="Fujiyama A."/>
            <person name="Anterola A."/>
            <person name="Aoki S."/>
            <person name="Ashton N."/>
            <person name="Barbazuk W.B."/>
            <person name="Barker E."/>
            <person name="Bennetzen J."/>
            <person name="Bezanilla M."/>
            <person name="Blankenship R."/>
            <person name="Cho S.H."/>
            <person name="Dutcher S."/>
            <person name="Estelle M."/>
            <person name="Fawcett J.A."/>
            <person name="Gundlach H."/>
            <person name="Hanada K."/>
            <person name="Heyl A."/>
            <person name="Hicks K.A."/>
            <person name="Hugh J."/>
            <person name="Lohr M."/>
            <person name="Mayer K."/>
            <person name="Melkozernov A."/>
            <person name="Murata T."/>
            <person name="Nelson D."/>
            <person name="Pils B."/>
            <person name="Prigge M."/>
            <person name="Reiss B."/>
            <person name="Renner T."/>
            <person name="Rombauts S."/>
            <person name="Rushton P."/>
            <person name="Sanderfoot A."/>
            <person name="Schween G."/>
            <person name="Shiu S.-H."/>
            <person name="Stueber K."/>
            <person name="Theodoulou F.L."/>
            <person name="Tu H."/>
            <person name="Van de Peer Y."/>
            <person name="Verrier P.J."/>
            <person name="Waters E."/>
            <person name="Wood A."/>
            <person name="Yang L."/>
            <person name="Cove D."/>
            <person name="Cuming A."/>
            <person name="Hasebe M."/>
            <person name="Lucas S."/>
            <person name="Mishler D.B."/>
            <person name="Reski R."/>
            <person name="Grigoriev I."/>
            <person name="Quatrano R.S."/>
            <person name="Boore J.L."/>
        </authorList>
    </citation>
    <scope>NUCLEOTIDE SEQUENCE [LARGE SCALE GENOMIC DNA]</scope>
    <source>
        <strain evidence="11 12">cv. Gransden 2004</strain>
    </source>
</reference>
<dbReference type="CDD" id="cd09233">
    <property type="entry name" value="ACE1-Sec16-like"/>
    <property type="match status" value="1"/>
</dbReference>
<dbReference type="FunCoup" id="A0A2K1JS57">
    <property type="interactions" value="2310"/>
</dbReference>
<feature type="compositionally biased region" description="Polar residues" evidence="7">
    <location>
        <begin position="1026"/>
        <end position="1036"/>
    </location>
</feature>
<dbReference type="PANTHER" id="PTHR13402">
    <property type="entry name" value="RGPR-RELATED"/>
    <property type="match status" value="1"/>
</dbReference>
<gene>
    <name evidence="11" type="primary">LOC112289957</name>
    <name evidence="10" type="ORF">PHYPA_016748</name>
</gene>
<evidence type="ECO:0000256" key="2">
    <source>
        <dbReference type="ARBA" id="ARBA00005927"/>
    </source>
</evidence>
<keyword evidence="5 6" id="KW-0931">ER-Golgi transport</keyword>
<proteinExistence type="inferred from homology"/>
<sequence>MIGLEAWDGSGVPMADDPVEALFGRCEKLDLNEQETGADAEAAADSNGNVTEEVGARIGVDDAAPIEPVPEAAGVDEAAGAPQGSRPQAQAKNWSDFSAVSARTLGEQSFGSFSDFLAIQRGFPPDGPLQSSGAVEKGLNVDFFEWGSTGSEPLVAGGMGVMATQFEPPAAAVVEKALPDIYERSPDTGTSLAGAEVAPPQASAENDTGIAQQVQTWSGLLVHGGQTVAALTDTEAAQSSDPYPGWHYDHQAGEWRQVEGYGTIAAGSEDAGYTGRCVELHDLQAIPEANAFQPDEGQTSVEQDGGVAGEVGLGQSQSWDTQSAATQTVPDEYPGWKWDYAAQTWVAVPDFIKSWESSSDTQSQDYSGQQSWHGQQEQQAQSYGNESNDLSYGEKPVACNEQQQQPQGLSGYACDGANVMDDGYTSGGVNSVSTESSAHPRKTKQWQWDLTHNNAAAGEASFFYAPQVNGERNWGVPALNKQEQFASQSLASDSYSSPYSYTATCGHNAYTQQAQQPWGYASHLKQYQQFTNPTAAPPKSVQEAIRTCVGRPPVSLAAFGFGGRFIFMKHRDHTSNGDQAFASGEAWMPGPIQVSRLKTHLSEESTFAGPFLGGGGSPKELMRWIDERMSAQSPYDSSRLLLGVLKVACQHYGKLRSSGVNAGNSAMEDGGPEAALAKLLAGAGGEQSPYAGMVERHPGLRGVPSEQQLQATASEVEKSLVCGKRKDALRCAQEGELWGIALVIARQLGEKLFCDTVTEMARRQFVAGSPLRTLSLLLAGQPAEVFAAPRAQTGSPMGGTAAASDESQDEEGAMLDEWRENIAMMAANRTQGDERVMLHLGDRLWGVRGEVAAAHLCYLVADANLASYSGNARLCLIGGDHCKNPRTFVTAEAIQRTEIYEHAKVLGKPQSVVISFQPYKLVYAEMLVECGKAGDSLKYCQTVLKTLKSAGIRSPEVEAWKALATQMEERLRVHLQDGHGSKLVERIKGTMDWGILKLIGGPPPSGPAAGDSFGYRALDKGDDYGGQSSRPNSSGGQRSGAEIAPSVCIAGSMERVPQEPNRGPGRSQSESELGRNAKQGETEGQSGVSSRAGGLSLGGLGRLGSTFLQRARGLWSSNSKEAKLGDANKFYYDENLKKWVEEGVDPAPESAPLPPPPTASRFTGTSPFQEEAHGSSQAVTSKPGTPPLAPIGGNHYSNRRQGGGVRSRYVDTFNKGGSTGPVKSVTGSLMPPPMAGAGMTSTVANMFVPGAAPGSPFQENNGDAGESFVGGCSKNGDVGGYGGLLSDSASSNTNMGAGVGYPPPTYCMNPQVWSADNGRASLKAESADLSSDGAARMFGGAHTRSSSWGGYPSSFQDAHVPGEEDVFGASCSGRHRVSRSEQTVDAASLSVGQSGYSNFSLPKGSGGDVPVPPPPPLGVPSTGGENRDLSRHMTVFWSMRYSNLEYTCATTLGSRSTHAGESCGGDMNELSGRTIAGRCPQLADRSGDNGGWRGYGPLAVAQQAE</sequence>
<evidence type="ECO:0000259" key="9">
    <source>
        <dbReference type="Pfam" id="PF12932"/>
    </source>
</evidence>
<dbReference type="GO" id="GO:0007030">
    <property type="term" value="P:Golgi organization"/>
    <property type="evidence" value="ECO:0000318"/>
    <property type="project" value="GO_Central"/>
</dbReference>
<feature type="compositionally biased region" description="Pro residues" evidence="7">
    <location>
        <begin position="1149"/>
        <end position="1158"/>
    </location>
</feature>
<dbReference type="Gramene" id="Pp3c12_25260V3.1">
    <property type="protein sequence ID" value="Pp3c12_25260V3.1"/>
    <property type="gene ID" value="Pp3c12_25260"/>
</dbReference>